<evidence type="ECO:0000313" key="2">
    <source>
        <dbReference type="Proteomes" id="UP000319296"/>
    </source>
</evidence>
<organism evidence="1 2">
    <name type="scientific">Candidatus Acididesulfobacter diazotrophicus</name>
    <dbReference type="NCBI Taxonomy" id="2597226"/>
    <lineage>
        <taxon>Bacteria</taxon>
        <taxon>Deltaproteobacteria</taxon>
        <taxon>Candidatus Acidulodesulfobacterales</taxon>
        <taxon>Candidatus Acididesulfobacter</taxon>
    </lineage>
</organism>
<name>A0A519BJT4_9DELT</name>
<dbReference type="Proteomes" id="UP000319296">
    <property type="component" value="Unassembled WGS sequence"/>
</dbReference>
<sequence>MNIIDEPKAVALDDSFSNSKTNSDSSSLIPDNFYESKSASIFDDDFQGIEWPKKVKFTEYNNDDSGRLWNYGELFSVGADGLLADDDD</sequence>
<dbReference type="EMBL" id="SGBB01000038">
    <property type="protein sequence ID" value="RZD17509.1"/>
    <property type="molecule type" value="Genomic_DNA"/>
</dbReference>
<proteinExistence type="predicted"/>
<comment type="caution">
    <text evidence="1">The sequence shown here is derived from an EMBL/GenBank/DDBJ whole genome shotgun (WGS) entry which is preliminary data.</text>
</comment>
<reference evidence="1 2" key="1">
    <citation type="journal article" date="2019" name="ISME J.">
        <title>Insights into ecological role of a new deltaproteobacterial order Candidatus Acidulodesulfobacterales by metagenomics and metatranscriptomics.</title>
        <authorList>
            <person name="Tan S."/>
            <person name="Liu J."/>
            <person name="Fang Y."/>
            <person name="Hedlund B.P."/>
            <person name="Lian Z.H."/>
            <person name="Huang L.Y."/>
            <person name="Li J.T."/>
            <person name="Huang L.N."/>
            <person name="Li W.J."/>
            <person name="Jiang H.C."/>
            <person name="Dong H.L."/>
            <person name="Shu W.S."/>
        </authorList>
    </citation>
    <scope>NUCLEOTIDE SEQUENCE [LARGE SCALE GENOMIC DNA]</scope>
    <source>
        <strain evidence="1">AP1</strain>
    </source>
</reference>
<protein>
    <submittedName>
        <fullName evidence="1">Uncharacterized protein</fullName>
    </submittedName>
</protein>
<dbReference type="AlphaFoldDB" id="A0A519BJT4"/>
<gene>
    <name evidence="1" type="ORF">EVG15_10820</name>
</gene>
<evidence type="ECO:0000313" key="1">
    <source>
        <dbReference type="EMBL" id="RZD17509.1"/>
    </source>
</evidence>
<accession>A0A519BJT4</accession>